<accession>A0AAD9UFL4</accession>
<dbReference type="GO" id="GO:0005634">
    <property type="term" value="C:nucleus"/>
    <property type="evidence" value="ECO:0007669"/>
    <property type="project" value="TreeGrafter"/>
</dbReference>
<comment type="caution">
    <text evidence="3">The sequence shown here is derived from an EMBL/GenBank/DDBJ whole genome shotgun (WGS) entry which is preliminary data.</text>
</comment>
<reference evidence="3" key="1">
    <citation type="journal article" date="2023" name="Mol. Biol. Evol.">
        <title>Third-Generation Sequencing Reveals the Adaptive Role of the Epigenome in Three Deep-Sea Polychaetes.</title>
        <authorList>
            <person name="Perez M."/>
            <person name="Aroh O."/>
            <person name="Sun Y."/>
            <person name="Lan Y."/>
            <person name="Juniper S.K."/>
            <person name="Young C.R."/>
            <person name="Angers B."/>
            <person name="Qian P.Y."/>
        </authorList>
    </citation>
    <scope>NUCLEOTIDE SEQUENCE</scope>
    <source>
        <strain evidence="3">R07B-5</strain>
    </source>
</reference>
<organism evidence="3 4">
    <name type="scientific">Ridgeia piscesae</name>
    <name type="common">Tubeworm</name>
    <dbReference type="NCBI Taxonomy" id="27915"/>
    <lineage>
        <taxon>Eukaryota</taxon>
        <taxon>Metazoa</taxon>
        <taxon>Spiralia</taxon>
        <taxon>Lophotrochozoa</taxon>
        <taxon>Annelida</taxon>
        <taxon>Polychaeta</taxon>
        <taxon>Sedentaria</taxon>
        <taxon>Canalipalpata</taxon>
        <taxon>Sabellida</taxon>
        <taxon>Siboglinidae</taxon>
        <taxon>Ridgeia</taxon>
    </lineage>
</organism>
<evidence type="ECO:0000313" key="4">
    <source>
        <dbReference type="Proteomes" id="UP001209878"/>
    </source>
</evidence>
<dbReference type="InterPro" id="IPR009263">
    <property type="entry name" value="SERTA_dom"/>
</dbReference>
<keyword evidence="4" id="KW-1185">Reference proteome</keyword>
<dbReference type="PROSITE" id="PS51053">
    <property type="entry name" value="SERTA"/>
    <property type="match status" value="1"/>
</dbReference>
<dbReference type="Proteomes" id="UP001209878">
    <property type="component" value="Unassembled WGS sequence"/>
</dbReference>
<name>A0AAD9UFL4_RIDPI</name>
<evidence type="ECO:0000256" key="1">
    <source>
        <dbReference type="SAM" id="MobiDB-lite"/>
    </source>
</evidence>
<dbReference type="AlphaFoldDB" id="A0AAD9UFL4"/>
<dbReference type="PANTHER" id="PTHR16277">
    <property type="entry name" value="CELL DIVISION CYCLE ASSOCIATED PROTEIN 4/SERTA DOMAIN-CONTAINING PROTEIN 2"/>
    <property type="match status" value="1"/>
</dbReference>
<evidence type="ECO:0000259" key="2">
    <source>
        <dbReference type="PROSITE" id="PS51053"/>
    </source>
</evidence>
<evidence type="ECO:0000313" key="3">
    <source>
        <dbReference type="EMBL" id="KAK2187475.1"/>
    </source>
</evidence>
<gene>
    <name evidence="3" type="ORF">NP493_164g02058</name>
</gene>
<dbReference type="PANTHER" id="PTHR16277:SF7">
    <property type="entry name" value="RE12330P"/>
    <property type="match status" value="1"/>
</dbReference>
<proteinExistence type="predicted"/>
<feature type="domain" description="SERTA" evidence="2">
    <location>
        <begin position="29"/>
        <end position="76"/>
    </location>
</feature>
<feature type="region of interest" description="Disordered" evidence="1">
    <location>
        <begin position="354"/>
        <end position="379"/>
    </location>
</feature>
<dbReference type="InterPro" id="IPR052262">
    <property type="entry name" value="E2F-SERTA_domain_protein"/>
</dbReference>
<feature type="region of interest" description="Disordered" evidence="1">
    <location>
        <begin position="1"/>
        <end position="26"/>
    </location>
</feature>
<sequence>MMATQNGAKRKHDEVDGGATSRTSSVATYVTQRQSMLDISMVKLQNSPTRKEPSLRRSVLIFNTLRRIETELQQEGIKLHPNAKASLLPSIESGDDVTLDSIPSVENKPSHCHQGPPPVLNSVAIGGASLNSRTCDSSMEISVTVTGGDSLGYPGAVSPVSTGDASTSASTPLCMSGDMFCTAESKCLLDSLLSSDRLTVSSFTSMFEYDATNHSTLTSTSTTTTTTTNSSGSCGSHMSSSYSNGGYIGANSSMTVANGATQNSVAFSSTGKTDVDIFADLDMSLFDHDFFAPLSSNMKLTQLNAEELVQTLPTSETFIGSGTTTSSCNYKNDLLGDDLDHIMQVLVDPRPLARTEQEEKSLPPQTEGHRNVAFAPATGGSQVTSSRIAAHRCTPMVVRCLLSACNGTHLTLGVFNRGPAQTGSARLTLATDAGPVVAPPLIFLRCA</sequence>
<dbReference type="Pfam" id="PF06031">
    <property type="entry name" value="SERTA"/>
    <property type="match status" value="1"/>
</dbReference>
<dbReference type="EMBL" id="JAODUO010000164">
    <property type="protein sequence ID" value="KAK2187475.1"/>
    <property type="molecule type" value="Genomic_DNA"/>
</dbReference>
<protein>
    <recommendedName>
        <fullName evidence="2">SERTA domain-containing protein</fullName>
    </recommendedName>
</protein>